<dbReference type="Pfam" id="PF00270">
    <property type="entry name" value="DEAD"/>
    <property type="match status" value="1"/>
</dbReference>
<dbReference type="SMART" id="SM00487">
    <property type="entry name" value="DEXDc"/>
    <property type="match status" value="1"/>
</dbReference>
<dbReference type="InterPro" id="IPR014001">
    <property type="entry name" value="Helicase_ATP-bd"/>
</dbReference>
<evidence type="ECO:0000313" key="7">
    <source>
        <dbReference type="EMBL" id="KOG86501.1"/>
    </source>
</evidence>
<dbReference type="InterPro" id="IPR003593">
    <property type="entry name" value="AAA+_ATPase"/>
</dbReference>
<dbReference type="SMART" id="SM00382">
    <property type="entry name" value="AAA"/>
    <property type="match status" value="1"/>
</dbReference>
<evidence type="ECO:0000256" key="3">
    <source>
        <dbReference type="ARBA" id="ARBA00022806"/>
    </source>
</evidence>
<evidence type="ECO:0000259" key="6">
    <source>
        <dbReference type="PROSITE" id="PS51194"/>
    </source>
</evidence>
<comment type="caution">
    <text evidence="7">The sequence shown here is derived from an EMBL/GenBank/DDBJ whole genome shotgun (WGS) entry which is preliminary data.</text>
</comment>
<proteinExistence type="predicted"/>
<dbReference type="Pfam" id="PF00271">
    <property type="entry name" value="Helicase_C"/>
    <property type="match status" value="1"/>
</dbReference>
<keyword evidence="8" id="KW-1185">Reference proteome</keyword>
<reference evidence="7 8" key="1">
    <citation type="submission" date="2015-07" db="EMBL/GenBank/DDBJ databases">
        <authorList>
            <person name="Ju K.-S."/>
            <person name="Doroghazi J.R."/>
            <person name="Metcalf W.W."/>
        </authorList>
    </citation>
    <scope>NUCLEOTIDE SEQUENCE [LARGE SCALE GENOMIC DNA]</scope>
    <source>
        <strain evidence="7 8">NRRL B-3589</strain>
    </source>
</reference>
<dbReference type="EMBL" id="LGUT01002797">
    <property type="protein sequence ID" value="KOG86501.1"/>
    <property type="molecule type" value="Genomic_DNA"/>
</dbReference>
<dbReference type="PROSITE" id="PS51192">
    <property type="entry name" value="HELICASE_ATP_BIND_1"/>
    <property type="match status" value="1"/>
</dbReference>
<dbReference type="InterPro" id="IPR027417">
    <property type="entry name" value="P-loop_NTPase"/>
</dbReference>
<feature type="non-terminal residue" evidence="7">
    <location>
        <position position="1"/>
    </location>
</feature>
<evidence type="ECO:0000256" key="2">
    <source>
        <dbReference type="ARBA" id="ARBA00022801"/>
    </source>
</evidence>
<sequence>LDGARRIRRPEARSAVLAEIAADVDAAELRVAARREAVPKISYPEQLPVSQKKDEILAAIRDNQVVIVAGETGSGKTTQIPKICLELGRGVKGLIGHTQPRRIAARTVAERVAEELGTPLGETVGWKVRFTDQVGADTLVKLMTDGILLAEIQTDRELRQYDTIIIDEAHERSLNIDFILGYLAQLLPRRPDLKVVITSATIDPERFARHFGSFASVAGDGGDAKSAPIVEVSGRTYPVEVRYRPLLEEGSEDSDRDQITAICDAVDELQREGDGFGDILVFLSGEREIRDTADALEKKKLRSTEILPLYARLSHAEQHRVFQRHQGRRIVLATNVAETSLTVPGIRYVIDPGSARISRYSHRTKAVSYTH</sequence>
<evidence type="ECO:0000259" key="5">
    <source>
        <dbReference type="PROSITE" id="PS51192"/>
    </source>
</evidence>
<dbReference type="Proteomes" id="UP000037020">
    <property type="component" value="Unassembled WGS sequence"/>
</dbReference>
<feature type="domain" description="Helicase ATP-binding" evidence="5">
    <location>
        <begin position="57"/>
        <end position="220"/>
    </location>
</feature>
<evidence type="ECO:0000256" key="4">
    <source>
        <dbReference type="ARBA" id="ARBA00022840"/>
    </source>
</evidence>
<dbReference type="PANTHER" id="PTHR18934">
    <property type="entry name" value="ATP-DEPENDENT RNA HELICASE"/>
    <property type="match status" value="1"/>
</dbReference>
<keyword evidence="2" id="KW-0378">Hydrolase</keyword>
<evidence type="ECO:0000256" key="1">
    <source>
        <dbReference type="ARBA" id="ARBA00022741"/>
    </source>
</evidence>
<accession>A0ABR5IZZ4</accession>
<dbReference type="CDD" id="cd17989">
    <property type="entry name" value="DEXHc_HrpA"/>
    <property type="match status" value="1"/>
</dbReference>
<organism evidence="7 8">
    <name type="scientific">Streptomyces varsoviensis</name>
    <dbReference type="NCBI Taxonomy" id="67373"/>
    <lineage>
        <taxon>Bacteria</taxon>
        <taxon>Bacillati</taxon>
        <taxon>Actinomycetota</taxon>
        <taxon>Actinomycetes</taxon>
        <taxon>Kitasatosporales</taxon>
        <taxon>Streptomycetaceae</taxon>
        <taxon>Streptomyces</taxon>
    </lineage>
</organism>
<keyword evidence="4" id="KW-0067">ATP-binding</keyword>
<gene>
    <name evidence="7" type="ORF">ADK38_30685</name>
</gene>
<dbReference type="SMART" id="SM00490">
    <property type="entry name" value="HELICc"/>
    <property type="match status" value="1"/>
</dbReference>
<keyword evidence="1" id="KW-0547">Nucleotide-binding</keyword>
<dbReference type="InterPro" id="IPR001650">
    <property type="entry name" value="Helicase_C-like"/>
</dbReference>
<protein>
    <submittedName>
        <fullName evidence="7">ATP-dependent helicase</fullName>
    </submittedName>
</protein>
<keyword evidence="3 7" id="KW-0347">Helicase</keyword>
<dbReference type="CDD" id="cd18791">
    <property type="entry name" value="SF2_C_RHA"/>
    <property type="match status" value="1"/>
</dbReference>
<feature type="domain" description="Helicase C-terminal" evidence="6">
    <location>
        <begin position="261"/>
        <end position="371"/>
    </location>
</feature>
<evidence type="ECO:0000313" key="8">
    <source>
        <dbReference type="Proteomes" id="UP000037020"/>
    </source>
</evidence>
<name>A0ABR5IZZ4_9ACTN</name>
<dbReference type="GO" id="GO:0004386">
    <property type="term" value="F:helicase activity"/>
    <property type="evidence" value="ECO:0007669"/>
    <property type="project" value="UniProtKB-KW"/>
</dbReference>
<dbReference type="PANTHER" id="PTHR18934:SF99">
    <property type="entry name" value="ATP-DEPENDENT RNA HELICASE DHX37-RELATED"/>
    <property type="match status" value="1"/>
</dbReference>
<dbReference type="Gene3D" id="3.40.50.300">
    <property type="entry name" value="P-loop containing nucleotide triphosphate hydrolases"/>
    <property type="match status" value="2"/>
</dbReference>
<dbReference type="PROSITE" id="PS51194">
    <property type="entry name" value="HELICASE_CTER"/>
    <property type="match status" value="1"/>
</dbReference>
<dbReference type="SUPFAM" id="SSF52540">
    <property type="entry name" value="P-loop containing nucleoside triphosphate hydrolases"/>
    <property type="match status" value="1"/>
</dbReference>
<dbReference type="InterPro" id="IPR011545">
    <property type="entry name" value="DEAD/DEAH_box_helicase_dom"/>
</dbReference>
<feature type="non-terminal residue" evidence="7">
    <location>
        <position position="371"/>
    </location>
</feature>